<dbReference type="SMART" id="SM00320">
    <property type="entry name" value="WD40"/>
    <property type="match status" value="8"/>
</dbReference>
<dbReference type="SUPFAM" id="SSF69322">
    <property type="entry name" value="Tricorn protease domain 2"/>
    <property type="match status" value="1"/>
</dbReference>
<dbReference type="OrthoDB" id="223117at2"/>
<feature type="repeat" description="WD" evidence="5">
    <location>
        <begin position="870"/>
        <end position="911"/>
    </location>
</feature>
<dbReference type="GO" id="GO:0020037">
    <property type="term" value="F:heme binding"/>
    <property type="evidence" value="ECO:0007669"/>
    <property type="project" value="InterPro"/>
</dbReference>
<dbReference type="PROSITE" id="PS51007">
    <property type="entry name" value="CYTC"/>
    <property type="match status" value="1"/>
</dbReference>
<dbReference type="InterPro" id="IPR009056">
    <property type="entry name" value="Cyt_c-like_dom"/>
</dbReference>
<evidence type="ECO:0000256" key="8">
    <source>
        <dbReference type="SAM" id="SignalP"/>
    </source>
</evidence>
<protein>
    <submittedName>
        <fullName evidence="10">Chromosome partition protein Smc</fullName>
    </submittedName>
</protein>
<keyword evidence="6" id="KW-0349">Heme</keyword>
<dbReference type="Pfam" id="PF07635">
    <property type="entry name" value="PSCyt1"/>
    <property type="match status" value="1"/>
</dbReference>
<dbReference type="KEGG" id="ruv:EC9_16940"/>
<evidence type="ECO:0000256" key="5">
    <source>
        <dbReference type="PROSITE-ProRule" id="PRU00221"/>
    </source>
</evidence>
<sequence precursor="true">MNRRFARAICTLVLTYPCISGLTASAQLPVAELPEEREVKYSTDIYPVLKKNCVACHNASRDESGVNLESVEKMLASDSDELLVAGKSDTSWLFLLAAHIEEPIMPPEDNEVGAAPLSPMELALLKRWIDQGAKVDVANPGMVKYEWQALPAHLRTVYASTMSADGRLAAASFGNQIRVFGKSSSAPIAELSSVDEAGKPTPPHLDFVQDLAFSPVDNRLVSAGFRNVKTWTLNPPQAIALPSFDPAASLSLAIDRTGSQVANYTKQGEVQVAAIGSDAWQWTQKIALPEAFAGDAAPAVVTAVAADGKTAAIAWQQELRIVKSDAAEAVTLTSGKPIVSIVWDRNGRLVTGDESGGVTFWIAEGESFKPVTESMGDKPVLHLVVPVEGAAVLMAVDAAGKIASWHAAETKIKETKQLPAAAKFVSPTRDGAGLWTTLDSGVFGMFDIASGKLAESPKFDPVQAEAYAQANWTVLVGERLVAATEAELKTAQTNETAEKKNLTNSEADVAAKAKARDEAKKPAEDTKKAADAAQAALIAEQAKQKAMMEKRVALAAKIKQLDDAAPAMVKEKETVAAAAAEVATKMTAMQAEIAAVEAEMKKKLDEMKAAAAAIAKQKADQEAKVAAIAAKIAAEAAAKTAAAAELKAIPDDAALAAAVKKAADAADKAQKDAAAKAEALKKAETAVSLSEESKSRAAKRAAESTEEVASQTKLVAAAKAEQEERKKMEAAAKAAQDQSLAADKALAVLNDGKFLVTQSSASGQWNLWTAAGDWITALDKGGELVAAGSQSVLIRGDNGNVKAYRLPKTLWGQERMIGSPSGESPFSDRVLTVDVDSTGKWLVTGGGEPSRSGEVQIWNLADGSLVRTLDNPHTDTVLCARFSPDGKTLATSSSDRMIKLWDIETGELLKTLEGHTHHVNSIAWNVNNRQLSSASADATVKIWDVSTGQAKRTIGGLTGELTRLVYVGRDDRVGFVSGDNHFRVYRTDNGGRETNAKVAEGYLYALASNRDGTLFVLGGADGNAKIVDKAGKETQKYE</sequence>
<feature type="repeat" description="WD" evidence="5">
    <location>
        <begin position="912"/>
        <end position="953"/>
    </location>
</feature>
<evidence type="ECO:0000313" key="11">
    <source>
        <dbReference type="Proteomes" id="UP000319557"/>
    </source>
</evidence>
<feature type="coiled-coil region" evidence="7">
    <location>
        <begin position="579"/>
        <end position="624"/>
    </location>
</feature>
<feature type="signal peptide" evidence="8">
    <location>
        <begin position="1"/>
        <end position="26"/>
    </location>
</feature>
<dbReference type="RefSeq" id="WP_145343926.1">
    <property type="nucleotide sequence ID" value="NZ_CP036261.1"/>
</dbReference>
<dbReference type="PROSITE" id="PS00678">
    <property type="entry name" value="WD_REPEATS_1"/>
    <property type="match status" value="2"/>
</dbReference>
<dbReference type="AlphaFoldDB" id="A0A517LY14"/>
<dbReference type="InterPro" id="IPR001680">
    <property type="entry name" value="WD40_rpt"/>
</dbReference>
<keyword evidence="2 6" id="KW-0479">Metal-binding</keyword>
<feature type="domain" description="Cytochrome c" evidence="9">
    <location>
        <begin position="37"/>
        <end position="133"/>
    </location>
</feature>
<feature type="chain" id="PRO_5021997093" evidence="8">
    <location>
        <begin position="27"/>
        <end position="1038"/>
    </location>
</feature>
<dbReference type="PROSITE" id="PS50294">
    <property type="entry name" value="WD_REPEATS_REGION"/>
    <property type="match status" value="2"/>
</dbReference>
<keyword evidence="4 6" id="KW-0408">Iron</keyword>
<keyword evidence="1 5" id="KW-0853">WD repeat</keyword>
<keyword evidence="3" id="KW-0677">Repeat</keyword>
<accession>A0A517LY14</accession>
<dbReference type="InterPro" id="IPR011429">
    <property type="entry name" value="Cyt_c_Planctomycete-type"/>
</dbReference>
<dbReference type="Pfam" id="PF00400">
    <property type="entry name" value="WD40"/>
    <property type="match status" value="2"/>
</dbReference>
<dbReference type="InterPro" id="IPR019775">
    <property type="entry name" value="WD40_repeat_CS"/>
</dbReference>
<reference evidence="10 11" key="1">
    <citation type="submission" date="2019-02" db="EMBL/GenBank/DDBJ databases">
        <title>Deep-cultivation of Planctomycetes and their phenomic and genomic characterization uncovers novel biology.</title>
        <authorList>
            <person name="Wiegand S."/>
            <person name="Jogler M."/>
            <person name="Boedeker C."/>
            <person name="Pinto D."/>
            <person name="Vollmers J."/>
            <person name="Rivas-Marin E."/>
            <person name="Kohn T."/>
            <person name="Peeters S.H."/>
            <person name="Heuer A."/>
            <person name="Rast P."/>
            <person name="Oberbeckmann S."/>
            <person name="Bunk B."/>
            <person name="Jeske O."/>
            <person name="Meyerdierks A."/>
            <person name="Storesund J.E."/>
            <person name="Kallscheuer N."/>
            <person name="Luecker S."/>
            <person name="Lage O.M."/>
            <person name="Pohl T."/>
            <person name="Merkel B.J."/>
            <person name="Hornburger P."/>
            <person name="Mueller R.-W."/>
            <person name="Bruemmer F."/>
            <person name="Labrenz M."/>
            <person name="Spormann A.M."/>
            <person name="Op den Camp H."/>
            <person name="Overmann J."/>
            <person name="Amann R."/>
            <person name="Jetten M.S.M."/>
            <person name="Mascher T."/>
            <person name="Medema M.H."/>
            <person name="Devos D.P."/>
            <person name="Kaster A.-K."/>
            <person name="Ovreas L."/>
            <person name="Rohde M."/>
            <person name="Galperin M.Y."/>
            <person name="Jogler C."/>
        </authorList>
    </citation>
    <scope>NUCLEOTIDE SEQUENCE [LARGE SCALE GENOMIC DNA]</scope>
    <source>
        <strain evidence="10 11">EC9</strain>
    </source>
</reference>
<dbReference type="InterPro" id="IPR036322">
    <property type="entry name" value="WD40_repeat_dom_sf"/>
</dbReference>
<dbReference type="SUPFAM" id="SSF50969">
    <property type="entry name" value="YVTN repeat-like/Quinoprotein amine dehydrogenase"/>
    <property type="match status" value="1"/>
</dbReference>
<dbReference type="GO" id="GO:0009055">
    <property type="term" value="F:electron transfer activity"/>
    <property type="evidence" value="ECO:0007669"/>
    <property type="project" value="InterPro"/>
</dbReference>
<evidence type="ECO:0000313" key="10">
    <source>
        <dbReference type="EMBL" id="QDS87515.1"/>
    </source>
</evidence>
<evidence type="ECO:0000256" key="4">
    <source>
        <dbReference type="ARBA" id="ARBA00023004"/>
    </source>
</evidence>
<keyword evidence="11" id="KW-1185">Reference proteome</keyword>
<gene>
    <name evidence="10" type="primary">smc_1</name>
    <name evidence="10" type="ORF">EC9_16940</name>
</gene>
<dbReference type="EMBL" id="CP036261">
    <property type="protein sequence ID" value="QDS87515.1"/>
    <property type="molecule type" value="Genomic_DNA"/>
</dbReference>
<keyword evidence="8" id="KW-0732">Signal</keyword>
<dbReference type="Proteomes" id="UP000319557">
    <property type="component" value="Chromosome"/>
</dbReference>
<evidence type="ECO:0000256" key="7">
    <source>
        <dbReference type="SAM" id="Coils"/>
    </source>
</evidence>
<dbReference type="InterPro" id="IPR015943">
    <property type="entry name" value="WD40/YVTN_repeat-like_dom_sf"/>
</dbReference>
<evidence type="ECO:0000256" key="2">
    <source>
        <dbReference type="ARBA" id="ARBA00022723"/>
    </source>
</evidence>
<keyword evidence="7" id="KW-0175">Coiled coil</keyword>
<evidence type="ECO:0000256" key="6">
    <source>
        <dbReference type="PROSITE-ProRule" id="PRU00433"/>
    </source>
</evidence>
<evidence type="ECO:0000256" key="3">
    <source>
        <dbReference type="ARBA" id="ARBA00022737"/>
    </source>
</evidence>
<dbReference type="CDD" id="cd00200">
    <property type="entry name" value="WD40"/>
    <property type="match status" value="1"/>
</dbReference>
<evidence type="ECO:0000259" key="9">
    <source>
        <dbReference type="PROSITE" id="PS51007"/>
    </source>
</evidence>
<evidence type="ECO:0000256" key="1">
    <source>
        <dbReference type="ARBA" id="ARBA00022574"/>
    </source>
</evidence>
<name>A0A517LY14_9BACT</name>
<dbReference type="InterPro" id="IPR011044">
    <property type="entry name" value="Quino_amine_DH_bsu"/>
</dbReference>
<dbReference type="PANTHER" id="PTHR22847:SF637">
    <property type="entry name" value="WD REPEAT DOMAIN 5B"/>
    <property type="match status" value="1"/>
</dbReference>
<dbReference type="Gene3D" id="2.130.10.10">
    <property type="entry name" value="YVTN repeat-like/Quinoprotein amine dehydrogenase"/>
    <property type="match status" value="4"/>
</dbReference>
<dbReference type="PANTHER" id="PTHR22847">
    <property type="entry name" value="WD40 REPEAT PROTEIN"/>
    <property type="match status" value="1"/>
</dbReference>
<proteinExistence type="predicted"/>
<dbReference type="SUPFAM" id="SSF50978">
    <property type="entry name" value="WD40 repeat-like"/>
    <property type="match status" value="1"/>
</dbReference>
<dbReference type="PROSITE" id="PS50082">
    <property type="entry name" value="WD_REPEATS_2"/>
    <property type="match status" value="2"/>
</dbReference>
<dbReference type="GO" id="GO:0046872">
    <property type="term" value="F:metal ion binding"/>
    <property type="evidence" value="ECO:0007669"/>
    <property type="project" value="UniProtKB-KW"/>
</dbReference>
<organism evidence="10 11">
    <name type="scientific">Rosistilla ulvae</name>
    <dbReference type="NCBI Taxonomy" id="1930277"/>
    <lineage>
        <taxon>Bacteria</taxon>
        <taxon>Pseudomonadati</taxon>
        <taxon>Planctomycetota</taxon>
        <taxon>Planctomycetia</taxon>
        <taxon>Pirellulales</taxon>
        <taxon>Pirellulaceae</taxon>
        <taxon>Rosistilla</taxon>
    </lineage>
</organism>